<comment type="caution">
    <text evidence="2">The sequence shown here is derived from an EMBL/GenBank/DDBJ whole genome shotgun (WGS) entry which is preliminary data.</text>
</comment>
<gene>
    <name evidence="2" type="ORF">GCM10010274_66760</name>
</gene>
<keyword evidence="3" id="KW-1185">Reference proteome</keyword>
<dbReference type="Proteomes" id="UP000636661">
    <property type="component" value="Unassembled WGS sequence"/>
</dbReference>
<dbReference type="Pfam" id="PF16466">
    <property type="entry name" value="DUF5047"/>
    <property type="match status" value="1"/>
</dbReference>
<accession>A0A918I459</accession>
<name>A0A918I459_9ACTN</name>
<dbReference type="EMBL" id="BMTP01000047">
    <property type="protein sequence ID" value="GGU69381.1"/>
    <property type="molecule type" value="Genomic_DNA"/>
</dbReference>
<sequence>MYPVSDRFLDAISESYSPVTEVVLFRTDGRVEMLPLTGGSVSVDRGNATRRTCSVTLADTSLIPRTAADNLSVYGAQLRISRGVDYGNGERELVPLGVFRIDEVSGDVDEGPVTIQGKASRWW</sequence>
<feature type="domain" description="DUF5047" evidence="1">
    <location>
        <begin position="39"/>
        <end position="119"/>
    </location>
</feature>
<organism evidence="2 3">
    <name type="scientific">Streptomyces lavendofoliae</name>
    <dbReference type="NCBI Taxonomy" id="67314"/>
    <lineage>
        <taxon>Bacteria</taxon>
        <taxon>Bacillati</taxon>
        <taxon>Actinomycetota</taxon>
        <taxon>Actinomycetes</taxon>
        <taxon>Kitasatosporales</taxon>
        <taxon>Streptomycetaceae</taxon>
        <taxon>Streptomyces</taxon>
    </lineage>
</organism>
<evidence type="ECO:0000313" key="2">
    <source>
        <dbReference type="EMBL" id="GGU69381.1"/>
    </source>
</evidence>
<reference evidence="2" key="2">
    <citation type="submission" date="2020-09" db="EMBL/GenBank/DDBJ databases">
        <authorList>
            <person name="Sun Q."/>
            <person name="Ohkuma M."/>
        </authorList>
    </citation>
    <scope>NUCLEOTIDE SEQUENCE</scope>
    <source>
        <strain evidence="2">JCM 4391</strain>
    </source>
</reference>
<reference evidence="2" key="1">
    <citation type="journal article" date="2014" name="Int. J. Syst. Evol. Microbiol.">
        <title>Complete genome sequence of Corynebacterium casei LMG S-19264T (=DSM 44701T), isolated from a smear-ripened cheese.</title>
        <authorList>
            <consortium name="US DOE Joint Genome Institute (JGI-PGF)"/>
            <person name="Walter F."/>
            <person name="Albersmeier A."/>
            <person name="Kalinowski J."/>
            <person name="Ruckert C."/>
        </authorList>
    </citation>
    <scope>NUCLEOTIDE SEQUENCE</scope>
    <source>
        <strain evidence="2">JCM 4391</strain>
    </source>
</reference>
<dbReference type="AlphaFoldDB" id="A0A918I459"/>
<evidence type="ECO:0000313" key="3">
    <source>
        <dbReference type="Proteomes" id="UP000636661"/>
    </source>
</evidence>
<dbReference type="InterPro" id="IPR032490">
    <property type="entry name" value="DUF5047"/>
</dbReference>
<protein>
    <recommendedName>
        <fullName evidence="1">DUF5047 domain-containing protein</fullName>
    </recommendedName>
</protein>
<proteinExistence type="predicted"/>
<evidence type="ECO:0000259" key="1">
    <source>
        <dbReference type="Pfam" id="PF16466"/>
    </source>
</evidence>